<feature type="domain" description="HAMP" evidence="14">
    <location>
        <begin position="189"/>
        <end position="242"/>
    </location>
</feature>
<reference evidence="15 16" key="1">
    <citation type="submission" date="2016-10" db="EMBL/GenBank/DDBJ databases">
        <authorList>
            <person name="de Groot N.N."/>
        </authorList>
    </citation>
    <scope>NUCLEOTIDE SEQUENCE [LARGE SCALE GENOMIC DNA]</scope>
    <source>
        <strain evidence="15 16">DSM 21800</strain>
    </source>
</reference>
<dbReference type="AlphaFoldDB" id="A0A1H1NID2"/>
<feature type="region of interest" description="Disordered" evidence="11">
    <location>
        <begin position="462"/>
        <end position="510"/>
    </location>
</feature>
<dbReference type="SUPFAM" id="SSF55874">
    <property type="entry name" value="ATPase domain of HSP90 chaperone/DNA topoisomerase II/histidine kinase"/>
    <property type="match status" value="1"/>
</dbReference>
<dbReference type="SMART" id="SM00388">
    <property type="entry name" value="HisKA"/>
    <property type="match status" value="1"/>
</dbReference>
<dbReference type="InterPro" id="IPR004358">
    <property type="entry name" value="Sig_transdc_His_kin-like_C"/>
</dbReference>
<dbReference type="CDD" id="cd00082">
    <property type="entry name" value="HisKA"/>
    <property type="match status" value="1"/>
</dbReference>
<keyword evidence="16" id="KW-1185">Reference proteome</keyword>
<dbReference type="PROSITE" id="PS50109">
    <property type="entry name" value="HIS_KIN"/>
    <property type="match status" value="1"/>
</dbReference>
<evidence type="ECO:0000256" key="7">
    <source>
        <dbReference type="ARBA" id="ARBA00022777"/>
    </source>
</evidence>
<gene>
    <name evidence="15" type="ORF">SAMN04489812_0509</name>
</gene>
<dbReference type="InterPro" id="IPR036890">
    <property type="entry name" value="HATPase_C_sf"/>
</dbReference>
<evidence type="ECO:0000256" key="2">
    <source>
        <dbReference type="ARBA" id="ARBA00004236"/>
    </source>
</evidence>
<evidence type="ECO:0000313" key="15">
    <source>
        <dbReference type="EMBL" id="SDR98079.1"/>
    </source>
</evidence>
<evidence type="ECO:0000256" key="1">
    <source>
        <dbReference type="ARBA" id="ARBA00000085"/>
    </source>
</evidence>
<comment type="subcellular location">
    <subcellularLocation>
        <location evidence="2">Cell membrane</location>
    </subcellularLocation>
</comment>
<dbReference type="PANTHER" id="PTHR45436:SF5">
    <property type="entry name" value="SENSOR HISTIDINE KINASE TRCS"/>
    <property type="match status" value="1"/>
</dbReference>
<dbReference type="Gene3D" id="6.10.340.10">
    <property type="match status" value="1"/>
</dbReference>
<dbReference type="Proteomes" id="UP000199103">
    <property type="component" value="Chromosome I"/>
</dbReference>
<dbReference type="EMBL" id="LT629772">
    <property type="protein sequence ID" value="SDR98079.1"/>
    <property type="molecule type" value="Genomic_DNA"/>
</dbReference>
<comment type="catalytic activity">
    <reaction evidence="1">
        <text>ATP + protein L-histidine = ADP + protein N-phospho-L-histidine.</text>
        <dbReference type="EC" id="2.7.13.3"/>
    </reaction>
</comment>
<evidence type="ECO:0000256" key="4">
    <source>
        <dbReference type="ARBA" id="ARBA00022553"/>
    </source>
</evidence>
<dbReference type="SUPFAM" id="SSF47384">
    <property type="entry name" value="Homodimeric domain of signal transducing histidine kinase"/>
    <property type="match status" value="1"/>
</dbReference>
<keyword evidence="5" id="KW-0808">Transferase</keyword>
<dbReference type="SMART" id="SM00304">
    <property type="entry name" value="HAMP"/>
    <property type="match status" value="1"/>
</dbReference>
<evidence type="ECO:0000259" key="13">
    <source>
        <dbReference type="PROSITE" id="PS50109"/>
    </source>
</evidence>
<evidence type="ECO:0000256" key="10">
    <source>
        <dbReference type="ARBA" id="ARBA00023136"/>
    </source>
</evidence>
<dbReference type="SUPFAM" id="SSF158472">
    <property type="entry name" value="HAMP domain-like"/>
    <property type="match status" value="1"/>
</dbReference>
<evidence type="ECO:0000256" key="5">
    <source>
        <dbReference type="ARBA" id="ARBA00022679"/>
    </source>
</evidence>
<protein>
    <recommendedName>
        <fullName evidence="3">histidine kinase</fullName>
        <ecNumber evidence="3">2.7.13.3</ecNumber>
    </recommendedName>
</protein>
<dbReference type="InterPro" id="IPR036097">
    <property type="entry name" value="HisK_dim/P_sf"/>
</dbReference>
<keyword evidence="4" id="KW-0597">Phosphoprotein</keyword>
<evidence type="ECO:0000256" key="11">
    <source>
        <dbReference type="SAM" id="MobiDB-lite"/>
    </source>
</evidence>
<feature type="domain" description="Histidine kinase" evidence="13">
    <location>
        <begin position="250"/>
        <end position="459"/>
    </location>
</feature>
<organism evidence="15 16">
    <name type="scientific">Microlunatus soli</name>
    <dbReference type="NCBI Taxonomy" id="630515"/>
    <lineage>
        <taxon>Bacteria</taxon>
        <taxon>Bacillati</taxon>
        <taxon>Actinomycetota</taxon>
        <taxon>Actinomycetes</taxon>
        <taxon>Propionibacteriales</taxon>
        <taxon>Propionibacteriaceae</taxon>
        <taxon>Microlunatus</taxon>
    </lineage>
</organism>
<dbReference type="Pfam" id="PF02518">
    <property type="entry name" value="HATPase_c"/>
    <property type="match status" value="1"/>
</dbReference>
<evidence type="ECO:0000256" key="3">
    <source>
        <dbReference type="ARBA" id="ARBA00012438"/>
    </source>
</evidence>
<sequence>MDTEGVARRAKGLRRNSVISAVIVVGLALIAGGALLLVLLQSALINTTKVALQERARDVALLIQQGGRDTDLRLAADLEHGERIQLLTTRGKVLQSSDDRLGGPMAPALLPPPGENRTERLGQLPSLRSGEDVLVAAYGSSSEGEPVVVQVARPIQIQADTIRTVAWFLLGGGPLLLGVVALAVWVLVGRSLRTVDRITTQVGGISGANLDERVEVPQTADEIERLARTMNRMLDRLQSSDRAQRAFVSDASHELRSPLSTLVVTSEIASADPTGKTWLEMGDLVDSEVRRMQGLVDDLLTLAKVDANGLVLHRQDVDLDDLLQTELRRLRAATSMEVTARIEPTRVSGDPDRLGQVVRNIVDNARLHSCGRIAITLHRDGAVARVIIDNDGPVVPPEDRQRIFERFVRLDDDRSRDSGGSGLGLAISAAIMAAHNGSITVGESEQGWCRFMIELPLDEAAGIDADESDQTDEVDPTADDEAAVAEPVGLDHPAGPDRSVRPDRSVGPAR</sequence>
<dbReference type="CDD" id="cd06225">
    <property type="entry name" value="HAMP"/>
    <property type="match status" value="1"/>
</dbReference>
<evidence type="ECO:0000259" key="14">
    <source>
        <dbReference type="PROSITE" id="PS50885"/>
    </source>
</evidence>
<keyword evidence="9" id="KW-0902">Two-component regulatory system</keyword>
<dbReference type="PROSITE" id="PS50885">
    <property type="entry name" value="HAMP"/>
    <property type="match status" value="1"/>
</dbReference>
<dbReference type="PRINTS" id="PR00344">
    <property type="entry name" value="BCTRLSENSOR"/>
</dbReference>
<dbReference type="OrthoDB" id="9786919at2"/>
<name>A0A1H1NID2_9ACTN</name>
<keyword evidence="10 12" id="KW-0472">Membrane</keyword>
<dbReference type="STRING" id="630515.SAMN04489812_0509"/>
<keyword evidence="6 12" id="KW-0812">Transmembrane</keyword>
<dbReference type="SMART" id="SM00387">
    <property type="entry name" value="HATPase_c"/>
    <property type="match status" value="1"/>
</dbReference>
<dbReference type="PANTHER" id="PTHR45436">
    <property type="entry name" value="SENSOR HISTIDINE KINASE YKOH"/>
    <property type="match status" value="1"/>
</dbReference>
<dbReference type="InterPro" id="IPR005467">
    <property type="entry name" value="His_kinase_dom"/>
</dbReference>
<dbReference type="Gene3D" id="1.10.287.130">
    <property type="match status" value="1"/>
</dbReference>
<accession>A0A1H1NID2</accession>
<dbReference type="Pfam" id="PF00672">
    <property type="entry name" value="HAMP"/>
    <property type="match status" value="1"/>
</dbReference>
<feature type="compositionally biased region" description="Basic and acidic residues" evidence="11">
    <location>
        <begin position="494"/>
        <end position="504"/>
    </location>
</feature>
<dbReference type="Pfam" id="PF00512">
    <property type="entry name" value="HisKA"/>
    <property type="match status" value="1"/>
</dbReference>
<evidence type="ECO:0000313" key="16">
    <source>
        <dbReference type="Proteomes" id="UP000199103"/>
    </source>
</evidence>
<feature type="compositionally biased region" description="Acidic residues" evidence="11">
    <location>
        <begin position="464"/>
        <end position="483"/>
    </location>
</feature>
<feature type="transmembrane region" description="Helical" evidence="12">
    <location>
        <begin position="165"/>
        <end position="188"/>
    </location>
</feature>
<evidence type="ECO:0000256" key="9">
    <source>
        <dbReference type="ARBA" id="ARBA00023012"/>
    </source>
</evidence>
<dbReference type="GO" id="GO:0000155">
    <property type="term" value="F:phosphorelay sensor kinase activity"/>
    <property type="evidence" value="ECO:0007669"/>
    <property type="project" value="InterPro"/>
</dbReference>
<evidence type="ECO:0000256" key="6">
    <source>
        <dbReference type="ARBA" id="ARBA00022692"/>
    </source>
</evidence>
<dbReference type="EC" id="2.7.13.3" evidence="3"/>
<feature type="transmembrane region" description="Helical" evidence="12">
    <location>
        <begin position="18"/>
        <end position="40"/>
    </location>
</feature>
<keyword evidence="7 15" id="KW-0418">Kinase</keyword>
<dbReference type="Gene3D" id="3.30.565.10">
    <property type="entry name" value="Histidine kinase-like ATPase, C-terminal domain"/>
    <property type="match status" value="1"/>
</dbReference>
<dbReference type="InterPro" id="IPR003661">
    <property type="entry name" value="HisK_dim/P_dom"/>
</dbReference>
<dbReference type="GO" id="GO:0005886">
    <property type="term" value="C:plasma membrane"/>
    <property type="evidence" value="ECO:0007669"/>
    <property type="project" value="UniProtKB-SubCell"/>
</dbReference>
<dbReference type="InterPro" id="IPR003660">
    <property type="entry name" value="HAMP_dom"/>
</dbReference>
<evidence type="ECO:0000256" key="12">
    <source>
        <dbReference type="SAM" id="Phobius"/>
    </source>
</evidence>
<dbReference type="InterPro" id="IPR050428">
    <property type="entry name" value="TCS_sensor_his_kinase"/>
</dbReference>
<keyword evidence="8 12" id="KW-1133">Transmembrane helix</keyword>
<proteinExistence type="predicted"/>
<dbReference type="InterPro" id="IPR003594">
    <property type="entry name" value="HATPase_dom"/>
</dbReference>
<evidence type="ECO:0000256" key="8">
    <source>
        <dbReference type="ARBA" id="ARBA00022989"/>
    </source>
</evidence>